<evidence type="ECO:0000313" key="3">
    <source>
        <dbReference type="Proteomes" id="UP000663722"/>
    </source>
</evidence>
<dbReference type="KEGG" id="dmm:dnm_074010"/>
<feature type="compositionally biased region" description="Low complexity" evidence="1">
    <location>
        <begin position="18"/>
        <end position="27"/>
    </location>
</feature>
<evidence type="ECO:0000313" key="2">
    <source>
        <dbReference type="EMBL" id="QTA91336.1"/>
    </source>
</evidence>
<sequence>MKAKPVYRTKTCDAGRNPAFSPSGAPFPAEKSRVSLYSNMPSLQDSETQHITCLWPKDINIINQILNS</sequence>
<evidence type="ECO:0000256" key="1">
    <source>
        <dbReference type="SAM" id="MobiDB-lite"/>
    </source>
</evidence>
<gene>
    <name evidence="2" type="ORF">dnm_074010</name>
</gene>
<keyword evidence="3" id="KW-1185">Reference proteome</keyword>
<dbReference type="AlphaFoldDB" id="A0A975BTD7"/>
<accession>A0A975BTD7</accession>
<dbReference type="EMBL" id="CP061800">
    <property type="protein sequence ID" value="QTA91336.1"/>
    <property type="molecule type" value="Genomic_DNA"/>
</dbReference>
<reference evidence="2" key="1">
    <citation type="journal article" date="2021" name="Microb. Physiol.">
        <title>Proteogenomic Insights into the Physiology of Marine, Sulfate-Reducing, Filamentous Desulfonema limicola and Desulfonema magnum.</title>
        <authorList>
            <person name="Schnaars V."/>
            <person name="Wohlbrand L."/>
            <person name="Scheve S."/>
            <person name="Hinrichs C."/>
            <person name="Reinhardt R."/>
            <person name="Rabus R."/>
        </authorList>
    </citation>
    <scope>NUCLEOTIDE SEQUENCE</scope>
    <source>
        <strain evidence="2">4be13</strain>
    </source>
</reference>
<protein>
    <submittedName>
        <fullName evidence="2">Uncharacterized protein</fullName>
    </submittedName>
</protein>
<dbReference type="Proteomes" id="UP000663722">
    <property type="component" value="Chromosome"/>
</dbReference>
<name>A0A975BTD7_9BACT</name>
<feature type="region of interest" description="Disordered" evidence="1">
    <location>
        <begin position="1"/>
        <end position="27"/>
    </location>
</feature>
<organism evidence="2 3">
    <name type="scientific">Desulfonema magnum</name>
    <dbReference type="NCBI Taxonomy" id="45655"/>
    <lineage>
        <taxon>Bacteria</taxon>
        <taxon>Pseudomonadati</taxon>
        <taxon>Thermodesulfobacteriota</taxon>
        <taxon>Desulfobacteria</taxon>
        <taxon>Desulfobacterales</taxon>
        <taxon>Desulfococcaceae</taxon>
        <taxon>Desulfonema</taxon>
    </lineage>
</organism>
<proteinExistence type="predicted"/>